<accession>A0A0H5R322</accession>
<sequence>FRSKLIRLHVHISDTIAQSGADKRSRTSLSSTFRHWHHRSLIIRRQRHLLNSALLRHIHGQVRHALRSWRSWNQRYSAAISLYGIRLRSHVVNQFRHWRHYVDRCRLQSVTIPNLRRQRWLRCWAKRVQTQRVDRLRAELDAAEIVAQQHLK</sequence>
<dbReference type="AlphaFoldDB" id="A0A0H5R322"/>
<dbReference type="EMBL" id="HACM01001902">
    <property type="protein sequence ID" value="CRZ02344.1"/>
    <property type="molecule type" value="Transcribed_RNA"/>
</dbReference>
<feature type="non-terminal residue" evidence="1">
    <location>
        <position position="152"/>
    </location>
</feature>
<organism evidence="1">
    <name type="scientific">Spongospora subterranea</name>
    <dbReference type="NCBI Taxonomy" id="70186"/>
    <lineage>
        <taxon>Eukaryota</taxon>
        <taxon>Sar</taxon>
        <taxon>Rhizaria</taxon>
        <taxon>Endomyxa</taxon>
        <taxon>Phytomyxea</taxon>
        <taxon>Plasmodiophorida</taxon>
        <taxon>Plasmodiophoridae</taxon>
        <taxon>Spongospora</taxon>
    </lineage>
</organism>
<proteinExistence type="predicted"/>
<evidence type="ECO:0000313" key="1">
    <source>
        <dbReference type="EMBL" id="CRZ02344.1"/>
    </source>
</evidence>
<name>A0A0H5R322_9EUKA</name>
<protein>
    <submittedName>
        <fullName evidence="1">Uncharacterized protein</fullName>
    </submittedName>
</protein>
<reference evidence="1" key="1">
    <citation type="submission" date="2015-04" db="EMBL/GenBank/DDBJ databases">
        <title>The genome sequence of the plant pathogenic Rhizarian Plasmodiophora brassicae reveals insights in its biotrophic life cycle and the origin of chitin synthesis.</title>
        <authorList>
            <person name="Schwelm A."/>
            <person name="Fogelqvist J."/>
            <person name="Knaust A."/>
            <person name="Julke S."/>
            <person name="Lilja T."/>
            <person name="Dhandapani V."/>
            <person name="Bonilla-Rosso G."/>
            <person name="Karlsson M."/>
            <person name="Shevchenko A."/>
            <person name="Choi S.R."/>
            <person name="Kim H.G."/>
            <person name="Park J.Y."/>
            <person name="Lim Y.P."/>
            <person name="Ludwig-Muller J."/>
            <person name="Dixelius C."/>
        </authorList>
    </citation>
    <scope>NUCLEOTIDE SEQUENCE</scope>
    <source>
        <tissue evidence="1">Potato root galls</tissue>
    </source>
</reference>
<feature type="non-terminal residue" evidence="1">
    <location>
        <position position="1"/>
    </location>
</feature>